<feature type="domain" description="Bacterial Ig-like" evidence="2">
    <location>
        <begin position="1310"/>
        <end position="1365"/>
    </location>
</feature>
<dbReference type="EMBL" id="QFFJ01000002">
    <property type="protein sequence ID" value="RBL88862.1"/>
    <property type="molecule type" value="Genomic_DNA"/>
</dbReference>
<evidence type="ECO:0000256" key="1">
    <source>
        <dbReference type="SAM" id="SignalP"/>
    </source>
</evidence>
<dbReference type="InterPro" id="IPR026341">
    <property type="entry name" value="T9SS_type_B"/>
</dbReference>
<feature type="domain" description="Bacterial Ig-like" evidence="2">
    <location>
        <begin position="1054"/>
        <end position="1098"/>
    </location>
</feature>
<protein>
    <recommendedName>
        <fullName evidence="2">Bacterial Ig-like domain-containing protein</fullName>
    </recommendedName>
</protein>
<keyword evidence="1" id="KW-0732">Signal</keyword>
<dbReference type="NCBIfam" id="TIGR04131">
    <property type="entry name" value="Bac_Flav_CTERM"/>
    <property type="match status" value="1"/>
</dbReference>
<gene>
    <name evidence="3" type="ORF">DF182_20120</name>
</gene>
<reference evidence="3 4" key="1">
    <citation type="submission" date="2018-05" db="EMBL/GenBank/DDBJ databases">
        <title>Chitinophaga sp. K3CV102501T nov., isolated from isolated from a monsoon evergreen broad-leaved forest soil.</title>
        <authorList>
            <person name="Lv Y."/>
        </authorList>
    </citation>
    <scope>NUCLEOTIDE SEQUENCE [LARGE SCALE GENOMIC DNA]</scope>
    <source>
        <strain evidence="3 4">GDMCC 1.1325</strain>
    </source>
</reference>
<feature type="domain" description="Bacterial Ig-like" evidence="2">
    <location>
        <begin position="783"/>
        <end position="832"/>
    </location>
</feature>
<sequence length="1802" mass="188341">MKKFYLFILSTFLLLITFRASSQVCYVKPGGTYADGTSWENAFPDLDLAIDAVNMGKFNEIRMLAGTYNPFLEATNGIITSTSFWIKKGVTIKGGYKPGSSSALEVRDPALYPTILDGDYAHTPGMTDDDAQHVIVANSAGTVTLDGLTITNGNAVLPTSSNQPEAYGGGILSLYTNLRLNNVILVNNIAEKKGGGIYLLGGNITLNNTWVKNNRAPMGGGIVIDQASASSTFLAVSSAIVNNTSVGGTTIYTRDGTTFLINCTIANNTGTGYQAMLGNVNIHNCIFRNNILAGIPSDLAIMGVTGNSSNNISDVALPLTGVNNTVGQDPGFVSSSNLSLKPTSIAINTGNNTLYSAGNNPDLSAFITDIAGNPRIYNNGTVDIGAYEYQAAISTVSVLGITTTDPLLNNYDQVHFTVSFAQSVPGLTAANFSLPGGGTILSVTPVTGTNNQQWTVTVKTVESDNFTLQLDNQTGLPVNLFNIPASSPGYAIDKTAPKITSANLYSNNAVPTLAKTGDKIQLNLTASEDIKTVIATIAGKTATVTLLPPTRPQQWITVADTDPDGPVTAKVTLTDMAGNSTVYNIPADIAAGQPVYIDNTPPQLTVQPLTTWLDINGNATITQSMLNYLVSDPPLNDLVTISFTPRTLNISNMGDNTFTLTATDKAGNITTKNFTVTLANRSVSSLVPLSPATFTVPYGTALTGLLPATTTVNWQDGGQTSVALNWDNSPYNALVAGSYALQAAPVLHSTWINAGQKVNATVNVSKRIVVSVSPSATVITELGTDFAALGLPSTLPATYFPVTTNTNPVDVTWQTGSYNPAVAGTYTLTGTIVPDANTDLPADLQTVNITVVVKKRVISSIPAINPVSVAYGSTPGSILPTSIMPTYAVSSPDNPALNISWDLSSYDPLKAGTQTITGTLSADSNTDTNGQPMTTSVTVTVGKRTIAGITPATTITVSYGTAPAAIGLPSQIAATYTPATSNTTPLNVTWNTSSYDPLKAGTYNIPGTLTADNNTDITGQPMTTSVTVIVSKRIIIGITPATAITVPYGTTLAAIGLPSQIAAIYSPATSNTTPLNVTWNTSSYDPLKAGTYNFSGTLTADNNTDITGQPMETSISVTVSKRTISGITPATAITVPYGTAPAAIGLPSQITATYTPATSNTTALNVFWDTNNYNPLIAGTYTLTGTLSADTDTDPGSQPMTTSVTVTVSKRTITGITPATAITVPYGTAPAAIGLPSQIVADYAPVTSNKTPLNVTWNNSSYDPLTAGVYNIPGTLTADNNTDVTGQPMTTSVSVTVSKRIITSITPVPSITVSYGTSFVDVGLPSQVAATYAPATANTAPLNVTWLTGNYNPAVAGTYTITGILTADNNTDVTGQSMIISTNIIVNKRSIVSVTTPAAVQVAYLTPFGNIGLPATVPAVYTDNTNGQTSVQWDASTYNSSTPGTYVLRGSLMPDANTNNRMDVTTTFTVTVLQGNQRITAPAVADKYEGDATFTLQASSNAGLPLQFTSDNPAVVAMNGNQATPGVPGTAVITITQPGDVNYTAATPVTVTVKVLAWPDAAISANGNTTICENENLTLQGITAGRYQWFLNGAPVNGASQQNFRPTASGNYNAIVTFANGFTKTSNTIPVTVHPLPDGRVAAAGSTTISKGASIQLQASGGNSYAWTPAQWLDNPSSATPVARPAASIRYEVVITNLAGCSVRKQIDITLEDDFKVTGTNILTPNGDGINDNWVVKNIDMYPDNEVKVFDRAGRLVFQARNYNNTWNGTVNGQPLSEGTYYYIITVGQNIKTFKGYITIVR</sequence>
<dbReference type="Proteomes" id="UP000253410">
    <property type="component" value="Unassembled WGS sequence"/>
</dbReference>
<comment type="caution">
    <text evidence="3">The sequence shown here is derived from an EMBL/GenBank/DDBJ whole genome shotgun (WGS) entry which is preliminary data.</text>
</comment>
<dbReference type="Pfam" id="PF13585">
    <property type="entry name" value="CHU_C"/>
    <property type="match status" value="1"/>
</dbReference>
<dbReference type="InterPro" id="IPR011081">
    <property type="entry name" value="Big_4"/>
</dbReference>
<feature type="domain" description="Bacterial Ig-like" evidence="2">
    <location>
        <begin position="955"/>
        <end position="1009"/>
    </location>
</feature>
<dbReference type="RefSeq" id="WP_113617604.1">
    <property type="nucleotide sequence ID" value="NZ_QFFJ01000002.1"/>
</dbReference>
<dbReference type="Pfam" id="PF07532">
    <property type="entry name" value="Big_4"/>
    <property type="match status" value="5"/>
</dbReference>
<accession>A0A365XR97</accession>
<organism evidence="3 4">
    <name type="scientific">Chitinophaga flava</name>
    <dbReference type="NCBI Taxonomy" id="2259036"/>
    <lineage>
        <taxon>Bacteria</taxon>
        <taxon>Pseudomonadati</taxon>
        <taxon>Bacteroidota</taxon>
        <taxon>Chitinophagia</taxon>
        <taxon>Chitinophagales</taxon>
        <taxon>Chitinophagaceae</taxon>
        <taxon>Chitinophaga</taxon>
    </lineage>
</organism>
<dbReference type="InterPro" id="IPR011050">
    <property type="entry name" value="Pectin_lyase_fold/virulence"/>
</dbReference>
<proteinExistence type="predicted"/>
<feature type="chain" id="PRO_5017065773" description="Bacterial Ig-like domain-containing protein" evidence="1">
    <location>
        <begin position="23"/>
        <end position="1802"/>
    </location>
</feature>
<evidence type="ECO:0000259" key="2">
    <source>
        <dbReference type="Pfam" id="PF07532"/>
    </source>
</evidence>
<name>A0A365XR97_9BACT</name>
<dbReference type="InterPro" id="IPR059226">
    <property type="entry name" value="Choice_anch_Q_dom"/>
</dbReference>
<dbReference type="SUPFAM" id="SSF51126">
    <property type="entry name" value="Pectin lyase-like"/>
    <property type="match status" value="1"/>
</dbReference>
<evidence type="ECO:0000313" key="4">
    <source>
        <dbReference type="Proteomes" id="UP000253410"/>
    </source>
</evidence>
<dbReference type="NCBIfam" id="NF041518">
    <property type="entry name" value="choice_anch_Q"/>
    <property type="match status" value="1"/>
</dbReference>
<dbReference type="OrthoDB" id="1652165at2"/>
<feature type="domain" description="Bacterial Ig-like" evidence="2">
    <location>
        <begin position="1412"/>
        <end position="1451"/>
    </location>
</feature>
<feature type="signal peptide" evidence="1">
    <location>
        <begin position="1"/>
        <end position="22"/>
    </location>
</feature>
<evidence type="ECO:0000313" key="3">
    <source>
        <dbReference type="EMBL" id="RBL88862.1"/>
    </source>
</evidence>
<keyword evidence="4" id="KW-1185">Reference proteome</keyword>